<evidence type="ECO:0000256" key="1">
    <source>
        <dbReference type="ARBA" id="ARBA00008106"/>
    </source>
</evidence>
<dbReference type="Pfam" id="PF00702">
    <property type="entry name" value="Hydrolase"/>
    <property type="match status" value="1"/>
</dbReference>
<dbReference type="InterPro" id="IPR023198">
    <property type="entry name" value="PGP-like_dom2"/>
</dbReference>
<dbReference type="InterPro" id="IPR051540">
    <property type="entry name" value="S-2-haloacid_dehalogenase"/>
</dbReference>
<protein>
    <submittedName>
        <fullName evidence="3">Dehalogenase</fullName>
    </submittedName>
</protein>
<sequence length="222" mass="23143">MTSAPALVVLDVNETLSDMSAMPAAFEAEGAPGHLAPQWFAQILRDGFALAAAGSSATFADLAQQSLRAVLAGAGPSDDGAVDRIMAAFTSLGTHPDVAPGLRALRALGVRVVTLSNGATSVADDLLMRAGVRDLVEKLLTVEDAERWKPAPESYAYALARCDVRPDDAMLVAAHPWDVDGAARAGLRTAWIDRQGATYPGTFTAPEVTARSLTDLAEQLSG</sequence>
<dbReference type="InterPro" id="IPR006328">
    <property type="entry name" value="2-HAD"/>
</dbReference>
<keyword evidence="4" id="KW-1185">Reference proteome</keyword>
<dbReference type="PANTHER" id="PTHR43316">
    <property type="entry name" value="HYDROLASE, HALOACID DELAHOGENASE-RELATED"/>
    <property type="match status" value="1"/>
</dbReference>
<dbReference type="CDD" id="cd02588">
    <property type="entry name" value="HAD_L2-DEX"/>
    <property type="match status" value="1"/>
</dbReference>
<comment type="similarity">
    <text evidence="1">Belongs to the HAD-like hydrolase superfamily. S-2-haloalkanoic acid dehalogenase family.</text>
</comment>
<dbReference type="NCBIfam" id="TIGR01493">
    <property type="entry name" value="HAD-SF-IA-v2"/>
    <property type="match status" value="1"/>
</dbReference>
<keyword evidence="2" id="KW-0378">Hydrolase</keyword>
<dbReference type="SFLD" id="SFLDG01129">
    <property type="entry name" value="C1.5:_HAD__Beta-PGM__Phosphata"/>
    <property type="match status" value="1"/>
</dbReference>
<dbReference type="SFLD" id="SFLDS00003">
    <property type="entry name" value="Haloacid_Dehalogenase"/>
    <property type="match status" value="1"/>
</dbReference>
<evidence type="ECO:0000256" key="2">
    <source>
        <dbReference type="ARBA" id="ARBA00022801"/>
    </source>
</evidence>
<dbReference type="Gene3D" id="3.40.50.1000">
    <property type="entry name" value="HAD superfamily/HAD-like"/>
    <property type="match status" value="1"/>
</dbReference>
<evidence type="ECO:0000313" key="4">
    <source>
        <dbReference type="Proteomes" id="UP001321475"/>
    </source>
</evidence>
<dbReference type="RefSeq" id="WP_286218928.1">
    <property type="nucleotide sequence ID" value="NZ_AP027729.1"/>
</dbReference>
<accession>A0ABM8G194</accession>
<evidence type="ECO:0000313" key="3">
    <source>
        <dbReference type="EMBL" id="BDZ41850.1"/>
    </source>
</evidence>
<dbReference type="PANTHER" id="PTHR43316:SF3">
    <property type="entry name" value="HALOACID DEHALOGENASE, TYPE II (AFU_ORTHOLOGUE AFUA_2G07750)-RELATED"/>
    <property type="match status" value="1"/>
</dbReference>
<dbReference type="Gene3D" id="1.10.150.240">
    <property type="entry name" value="Putative phosphatase, domain 2"/>
    <property type="match status" value="1"/>
</dbReference>
<proteinExistence type="inferred from homology"/>
<organism evidence="3 4">
    <name type="scientific">Paraoerskovia sediminicola</name>
    <dbReference type="NCBI Taxonomy" id="1138587"/>
    <lineage>
        <taxon>Bacteria</taxon>
        <taxon>Bacillati</taxon>
        <taxon>Actinomycetota</taxon>
        <taxon>Actinomycetes</taxon>
        <taxon>Micrococcales</taxon>
        <taxon>Cellulomonadaceae</taxon>
        <taxon>Paraoerskovia</taxon>
    </lineage>
</organism>
<dbReference type="InterPro" id="IPR006439">
    <property type="entry name" value="HAD-SF_hydro_IA"/>
</dbReference>
<dbReference type="SUPFAM" id="SSF56784">
    <property type="entry name" value="HAD-like"/>
    <property type="match status" value="1"/>
</dbReference>
<reference evidence="4" key="1">
    <citation type="journal article" date="2019" name="Int. J. Syst. Evol. Microbiol.">
        <title>The Global Catalogue of Microorganisms (GCM) 10K type strain sequencing project: providing services to taxonomists for standard genome sequencing and annotation.</title>
        <authorList>
            <consortium name="The Broad Institute Genomics Platform"/>
            <consortium name="The Broad Institute Genome Sequencing Center for Infectious Disease"/>
            <person name="Wu L."/>
            <person name="Ma J."/>
        </authorList>
    </citation>
    <scope>NUCLEOTIDE SEQUENCE [LARGE SCALE GENOMIC DNA]</scope>
    <source>
        <strain evidence="4">NBRC 108565</strain>
    </source>
</reference>
<dbReference type="EMBL" id="AP027729">
    <property type="protein sequence ID" value="BDZ41850.1"/>
    <property type="molecule type" value="Genomic_DNA"/>
</dbReference>
<dbReference type="InterPro" id="IPR023214">
    <property type="entry name" value="HAD_sf"/>
</dbReference>
<dbReference type="InterPro" id="IPR036412">
    <property type="entry name" value="HAD-like_sf"/>
</dbReference>
<gene>
    <name evidence="3" type="ORF">GCM10025865_11490</name>
</gene>
<dbReference type="Proteomes" id="UP001321475">
    <property type="component" value="Chromosome"/>
</dbReference>
<dbReference type="PRINTS" id="PR00413">
    <property type="entry name" value="HADHALOGNASE"/>
</dbReference>
<name>A0ABM8G194_9CELL</name>
<dbReference type="NCBIfam" id="TIGR01428">
    <property type="entry name" value="HAD_type_II"/>
    <property type="match status" value="1"/>
</dbReference>